<accession>A0A2C6MD96</accession>
<keyword evidence="6" id="KW-1185">Reference proteome</keyword>
<dbReference type="Proteomes" id="UP000222564">
    <property type="component" value="Unassembled WGS sequence"/>
</dbReference>
<dbReference type="SUPFAM" id="SSF48008">
    <property type="entry name" value="GntR ligand-binding domain-like"/>
    <property type="match status" value="1"/>
</dbReference>
<dbReference type="SMART" id="SM00345">
    <property type="entry name" value="HTH_GNTR"/>
    <property type="match status" value="1"/>
</dbReference>
<dbReference type="SUPFAM" id="SSF46785">
    <property type="entry name" value="Winged helix' DNA-binding domain"/>
    <property type="match status" value="1"/>
</dbReference>
<dbReference type="InterPro" id="IPR036390">
    <property type="entry name" value="WH_DNA-bd_sf"/>
</dbReference>
<dbReference type="GO" id="GO:0003677">
    <property type="term" value="F:DNA binding"/>
    <property type="evidence" value="ECO:0007669"/>
    <property type="project" value="UniProtKB-KW"/>
</dbReference>
<name>A0A2C6MD96_9FIRM</name>
<evidence type="ECO:0000256" key="3">
    <source>
        <dbReference type="ARBA" id="ARBA00023163"/>
    </source>
</evidence>
<dbReference type="OrthoDB" id="9799482at2"/>
<keyword evidence="2" id="KW-0238">DNA-binding</keyword>
<feature type="domain" description="HTH gntR-type" evidence="4">
    <location>
        <begin position="1"/>
        <end position="56"/>
    </location>
</feature>
<dbReference type="PANTHER" id="PTHR43537:SF5">
    <property type="entry name" value="UXU OPERON TRANSCRIPTIONAL REGULATOR"/>
    <property type="match status" value="1"/>
</dbReference>
<dbReference type="GO" id="GO:0003700">
    <property type="term" value="F:DNA-binding transcription factor activity"/>
    <property type="evidence" value="ECO:0007669"/>
    <property type="project" value="InterPro"/>
</dbReference>
<dbReference type="Pfam" id="PF00392">
    <property type="entry name" value="GntR"/>
    <property type="match status" value="1"/>
</dbReference>
<evidence type="ECO:0000256" key="2">
    <source>
        <dbReference type="ARBA" id="ARBA00023125"/>
    </source>
</evidence>
<organism evidence="5 6">
    <name type="scientific">Desulforamulus profundi</name>
    <dbReference type="NCBI Taxonomy" id="1383067"/>
    <lineage>
        <taxon>Bacteria</taxon>
        <taxon>Bacillati</taxon>
        <taxon>Bacillota</taxon>
        <taxon>Clostridia</taxon>
        <taxon>Eubacteriales</taxon>
        <taxon>Peptococcaceae</taxon>
        <taxon>Desulforamulus</taxon>
    </lineage>
</organism>
<sequence length="218" mass="24833">MIVRGELNPGDKLIPERELADRLQVGRSAVREAYRTLEAIGIIDIRPGEGTFVREIGTKSMTDIMSLAVLTGKDTLFELLELRKIIETEASSLAALRRTKEDLNNMKYWLDKMNEDINRGSLGDLSDLKFHYAITDAAHNSLLMRLMNSISETMIKEMKNVREKLYLTPGTPKRLYEQHVIIYQAILNGDEKEARDAMMNHLINVEKGLIQNMSRPVS</sequence>
<dbReference type="PROSITE" id="PS50949">
    <property type="entry name" value="HTH_GNTR"/>
    <property type="match status" value="1"/>
</dbReference>
<keyword evidence="3" id="KW-0804">Transcription</keyword>
<dbReference type="SMART" id="SM00895">
    <property type="entry name" value="FCD"/>
    <property type="match status" value="1"/>
</dbReference>
<dbReference type="InterPro" id="IPR008920">
    <property type="entry name" value="TF_FadR/GntR_C"/>
</dbReference>
<dbReference type="PANTHER" id="PTHR43537">
    <property type="entry name" value="TRANSCRIPTIONAL REGULATOR, GNTR FAMILY"/>
    <property type="match status" value="1"/>
</dbReference>
<dbReference type="InterPro" id="IPR000524">
    <property type="entry name" value="Tscrpt_reg_HTH_GntR"/>
</dbReference>
<dbReference type="Gene3D" id="1.20.120.530">
    <property type="entry name" value="GntR ligand-binding domain-like"/>
    <property type="match status" value="1"/>
</dbReference>
<dbReference type="AlphaFoldDB" id="A0A2C6MD96"/>
<gene>
    <name evidence="5" type="ORF">P378_04850</name>
</gene>
<dbReference type="InterPro" id="IPR011711">
    <property type="entry name" value="GntR_C"/>
</dbReference>
<dbReference type="Pfam" id="PF07729">
    <property type="entry name" value="FCD"/>
    <property type="match status" value="1"/>
</dbReference>
<dbReference type="Gene3D" id="1.10.10.10">
    <property type="entry name" value="Winged helix-like DNA-binding domain superfamily/Winged helix DNA-binding domain"/>
    <property type="match status" value="1"/>
</dbReference>
<comment type="caution">
    <text evidence="5">The sequence shown here is derived from an EMBL/GenBank/DDBJ whole genome shotgun (WGS) entry which is preliminary data.</text>
</comment>
<evidence type="ECO:0000256" key="1">
    <source>
        <dbReference type="ARBA" id="ARBA00023015"/>
    </source>
</evidence>
<evidence type="ECO:0000313" key="5">
    <source>
        <dbReference type="EMBL" id="PHJ39249.1"/>
    </source>
</evidence>
<proteinExistence type="predicted"/>
<dbReference type="InterPro" id="IPR036388">
    <property type="entry name" value="WH-like_DNA-bd_sf"/>
</dbReference>
<dbReference type="EMBL" id="AWQQ01000027">
    <property type="protein sequence ID" value="PHJ39249.1"/>
    <property type="molecule type" value="Genomic_DNA"/>
</dbReference>
<reference evidence="5 6" key="1">
    <citation type="submission" date="2013-09" db="EMBL/GenBank/DDBJ databases">
        <title>Biodegradation of hydrocarbons in the deep terrestrial subsurface : characterization of a microbial consortium composed of two Desulfotomaculum species originating from a deep geological formation.</title>
        <authorList>
            <person name="Aullo T."/>
            <person name="Berlendis S."/>
            <person name="Lascourreges J.-F."/>
            <person name="Dessort D."/>
            <person name="Saint-Laurent S."/>
            <person name="Schraauwers B."/>
            <person name="Mas J."/>
            <person name="Magot M."/>
            <person name="Ranchou-Peyruse A."/>
        </authorList>
    </citation>
    <scope>NUCLEOTIDE SEQUENCE [LARGE SCALE GENOMIC DNA]</scope>
    <source>
        <strain evidence="5 6">Bs107</strain>
    </source>
</reference>
<evidence type="ECO:0000313" key="6">
    <source>
        <dbReference type="Proteomes" id="UP000222564"/>
    </source>
</evidence>
<keyword evidence="1" id="KW-0805">Transcription regulation</keyword>
<dbReference type="CDD" id="cd07377">
    <property type="entry name" value="WHTH_GntR"/>
    <property type="match status" value="1"/>
</dbReference>
<dbReference type="PRINTS" id="PR00035">
    <property type="entry name" value="HTHGNTR"/>
</dbReference>
<protein>
    <submittedName>
        <fullName evidence="5">GntR family transcriptional regulator</fullName>
    </submittedName>
</protein>
<evidence type="ECO:0000259" key="4">
    <source>
        <dbReference type="PROSITE" id="PS50949"/>
    </source>
</evidence>